<dbReference type="Proteomes" id="UP001391051">
    <property type="component" value="Unassembled WGS sequence"/>
</dbReference>
<dbReference type="GeneID" id="92074076"/>
<feature type="region of interest" description="Disordered" evidence="1">
    <location>
        <begin position="211"/>
        <end position="236"/>
    </location>
</feature>
<feature type="compositionally biased region" description="Low complexity" evidence="1">
    <location>
        <begin position="214"/>
        <end position="229"/>
    </location>
</feature>
<dbReference type="RefSeq" id="XP_066703641.1">
    <property type="nucleotide sequence ID" value="XM_066841014.1"/>
</dbReference>
<evidence type="ECO:0000313" key="3">
    <source>
        <dbReference type="Proteomes" id="UP001391051"/>
    </source>
</evidence>
<name>A0ABR1QNK5_9PEZI</name>
<evidence type="ECO:0000256" key="1">
    <source>
        <dbReference type="SAM" id="MobiDB-lite"/>
    </source>
</evidence>
<evidence type="ECO:0000313" key="2">
    <source>
        <dbReference type="EMBL" id="KAK7959938.1"/>
    </source>
</evidence>
<keyword evidence="3" id="KW-1185">Reference proteome</keyword>
<dbReference type="EMBL" id="JAQQWE010000003">
    <property type="protein sequence ID" value="KAK7959938.1"/>
    <property type="molecule type" value="Genomic_DNA"/>
</dbReference>
<comment type="caution">
    <text evidence="2">The sequence shown here is derived from an EMBL/GenBank/DDBJ whole genome shotgun (WGS) entry which is preliminary data.</text>
</comment>
<sequence length="286" mass="30037">MGDDFIVTPGLCGTASGAPSAPTMASKLAQVAEAESVLGQTRSGSLGQRQTTTLADQTAIAELNGLMAEGSSLLSLIGVTPTTLRSVGVIVALVAIVALGKAACFPSARIDTSVGDAVQRTTHIEHDIVSHSSVMSRNKDLLLLDSSVGLSDSDEEIDALDKLFHDFSPLPGLNHGAGSHLTADHVQNHDVHLTGSQFGLDGLPNMERSVHMPSSGCSGAASSRGSSHAELGGGLQPAQLDEIRRITESYHNIDFEYTCNEPRDDDRVSVASMAVLIDRDESQRFH</sequence>
<protein>
    <submittedName>
        <fullName evidence="2">Uncharacterized protein</fullName>
    </submittedName>
</protein>
<proteinExistence type="predicted"/>
<accession>A0ABR1QNK5</accession>
<reference evidence="2 3" key="1">
    <citation type="submission" date="2023-01" db="EMBL/GenBank/DDBJ databases">
        <title>Analysis of 21 Apiospora genomes using comparative genomics revels a genus with tremendous synthesis potential of carbohydrate active enzymes and secondary metabolites.</title>
        <authorList>
            <person name="Sorensen T."/>
        </authorList>
    </citation>
    <scope>NUCLEOTIDE SEQUENCE [LARGE SCALE GENOMIC DNA]</scope>
    <source>
        <strain evidence="2 3">CBS 24483</strain>
    </source>
</reference>
<gene>
    <name evidence="2" type="ORF">PG986_004792</name>
</gene>
<organism evidence="2 3">
    <name type="scientific">Apiospora aurea</name>
    <dbReference type="NCBI Taxonomy" id="335848"/>
    <lineage>
        <taxon>Eukaryota</taxon>
        <taxon>Fungi</taxon>
        <taxon>Dikarya</taxon>
        <taxon>Ascomycota</taxon>
        <taxon>Pezizomycotina</taxon>
        <taxon>Sordariomycetes</taxon>
        <taxon>Xylariomycetidae</taxon>
        <taxon>Amphisphaeriales</taxon>
        <taxon>Apiosporaceae</taxon>
        <taxon>Apiospora</taxon>
    </lineage>
</organism>